<name>A0ABP0RKE0_9DINO</name>
<proteinExistence type="predicted"/>
<feature type="transmembrane region" description="Helical" evidence="1">
    <location>
        <begin position="21"/>
        <end position="38"/>
    </location>
</feature>
<keyword evidence="1" id="KW-1133">Transmembrane helix</keyword>
<organism evidence="2 3">
    <name type="scientific">Durusdinium trenchii</name>
    <dbReference type="NCBI Taxonomy" id="1381693"/>
    <lineage>
        <taxon>Eukaryota</taxon>
        <taxon>Sar</taxon>
        <taxon>Alveolata</taxon>
        <taxon>Dinophyceae</taxon>
        <taxon>Suessiales</taxon>
        <taxon>Symbiodiniaceae</taxon>
        <taxon>Durusdinium</taxon>
    </lineage>
</organism>
<keyword evidence="3" id="KW-1185">Reference proteome</keyword>
<evidence type="ECO:0000256" key="1">
    <source>
        <dbReference type="SAM" id="Phobius"/>
    </source>
</evidence>
<accession>A0ABP0RKE0</accession>
<keyword evidence="1" id="KW-0812">Transmembrane</keyword>
<evidence type="ECO:0000313" key="2">
    <source>
        <dbReference type="EMBL" id="CAK9100595.1"/>
    </source>
</evidence>
<protein>
    <submittedName>
        <fullName evidence="2">Uncharacterized protein</fullName>
    </submittedName>
</protein>
<comment type="caution">
    <text evidence="2">The sequence shown here is derived from an EMBL/GenBank/DDBJ whole genome shotgun (WGS) entry which is preliminary data.</text>
</comment>
<evidence type="ECO:0000313" key="3">
    <source>
        <dbReference type="Proteomes" id="UP001642484"/>
    </source>
</evidence>
<sequence>MVRRGYVTGLFEYVMTDMLKLRLFALTGCALIVSFQAVQPRKQWVSVGWNSVYCAVNLFHIGLLLSERPRSLEEDERQLQKVLGDHVLHTQILSLSEVCIIVRGCCGLRIRGFKVGHLTPGAAVGAELPALRLLSSQSQRGQPQLSWQQKLEE</sequence>
<reference evidence="2 3" key="1">
    <citation type="submission" date="2024-02" db="EMBL/GenBank/DDBJ databases">
        <authorList>
            <person name="Chen Y."/>
            <person name="Shah S."/>
            <person name="Dougan E. K."/>
            <person name="Thang M."/>
            <person name="Chan C."/>
        </authorList>
    </citation>
    <scope>NUCLEOTIDE SEQUENCE [LARGE SCALE GENOMIC DNA]</scope>
</reference>
<keyword evidence="1" id="KW-0472">Membrane</keyword>
<dbReference type="EMBL" id="CAXAMN010026099">
    <property type="protein sequence ID" value="CAK9100595.1"/>
    <property type="molecule type" value="Genomic_DNA"/>
</dbReference>
<gene>
    <name evidence="2" type="ORF">CCMP2556_LOCUS47508</name>
</gene>
<dbReference type="Proteomes" id="UP001642484">
    <property type="component" value="Unassembled WGS sequence"/>
</dbReference>